<accession>A0AAJ1T2M6</accession>
<name>A0AAJ1T2M6_9BACI</name>
<proteinExistence type="predicted"/>
<evidence type="ECO:0000313" key="1">
    <source>
        <dbReference type="EMBL" id="MDQ0215561.1"/>
    </source>
</evidence>
<gene>
    <name evidence="1" type="ORF">J2S13_001979</name>
</gene>
<dbReference type="Proteomes" id="UP001237207">
    <property type="component" value="Unassembled WGS sequence"/>
</dbReference>
<keyword evidence="2" id="KW-1185">Reference proteome</keyword>
<organism evidence="1 2">
    <name type="scientific">Oikeobacillus pervagus</name>
    <dbReference type="NCBI Taxonomy" id="1325931"/>
    <lineage>
        <taxon>Bacteria</taxon>
        <taxon>Bacillati</taxon>
        <taxon>Bacillota</taxon>
        <taxon>Bacilli</taxon>
        <taxon>Bacillales</taxon>
        <taxon>Bacillaceae</taxon>
        <taxon>Oikeobacillus</taxon>
    </lineage>
</organism>
<reference evidence="1" key="1">
    <citation type="submission" date="2023-07" db="EMBL/GenBank/DDBJ databases">
        <title>Genomic Encyclopedia of Type Strains, Phase IV (KMG-IV): sequencing the most valuable type-strain genomes for metagenomic binning, comparative biology and taxonomic classification.</title>
        <authorList>
            <person name="Goeker M."/>
        </authorList>
    </citation>
    <scope>NUCLEOTIDE SEQUENCE</scope>
    <source>
        <strain evidence="1">DSM 23947</strain>
    </source>
</reference>
<protein>
    <submittedName>
        <fullName evidence="1">Uncharacterized protein</fullName>
    </submittedName>
</protein>
<evidence type="ECO:0000313" key="2">
    <source>
        <dbReference type="Proteomes" id="UP001237207"/>
    </source>
</evidence>
<dbReference type="EMBL" id="JAUSUC010000022">
    <property type="protein sequence ID" value="MDQ0215561.1"/>
    <property type="molecule type" value="Genomic_DNA"/>
</dbReference>
<comment type="caution">
    <text evidence="1">The sequence shown here is derived from an EMBL/GenBank/DDBJ whole genome shotgun (WGS) entry which is preliminary data.</text>
</comment>
<sequence>MPSEKMIEEMKRFDDAFPNGIFCYPKSVRVKVRALYEYCKARDIAPQELTKEEIKRFISK</sequence>
<dbReference type="AlphaFoldDB" id="A0AAJ1T2M6"/>
<dbReference type="RefSeq" id="WP_307257562.1">
    <property type="nucleotide sequence ID" value="NZ_JAUSUC010000022.1"/>
</dbReference>